<dbReference type="Pfam" id="PF00188">
    <property type="entry name" value="CAP"/>
    <property type="match status" value="1"/>
</dbReference>
<evidence type="ECO:0000313" key="4">
    <source>
        <dbReference type="Proteomes" id="UP000548423"/>
    </source>
</evidence>
<evidence type="ECO:0000313" key="3">
    <source>
        <dbReference type="EMBL" id="NYE04162.1"/>
    </source>
</evidence>
<dbReference type="Proteomes" id="UP000548423">
    <property type="component" value="Unassembled WGS sequence"/>
</dbReference>
<accession>A0A852T608</accession>
<dbReference type="InterPro" id="IPR029410">
    <property type="entry name" value="CAP_assoc"/>
</dbReference>
<dbReference type="PANTHER" id="PTHR31157:SF1">
    <property type="entry name" value="SCP DOMAIN-CONTAINING PROTEIN"/>
    <property type="match status" value="1"/>
</dbReference>
<reference evidence="4" key="2">
    <citation type="submission" date="2020-08" db="EMBL/GenBank/DDBJ databases">
        <title>The Agave Microbiome: Exploring the role of microbial communities in plant adaptations to desert environments.</title>
        <authorList>
            <person name="Partida-Martinez L.P."/>
        </authorList>
    </citation>
    <scope>NUCLEOTIDE SEQUENCE [LARGE SCALE GENOMIC DNA]</scope>
    <source>
        <strain evidence="4">AT2.8</strain>
    </source>
</reference>
<evidence type="ECO:0000259" key="2">
    <source>
        <dbReference type="Pfam" id="PF14504"/>
    </source>
</evidence>
<feature type="domain" description="SCP" evidence="1">
    <location>
        <begin position="256"/>
        <end position="372"/>
    </location>
</feature>
<protein>
    <submittedName>
        <fullName evidence="3">Uncharacterized protein YkwD</fullName>
    </submittedName>
</protein>
<proteinExistence type="predicted"/>
<dbReference type="PANTHER" id="PTHR31157">
    <property type="entry name" value="SCP DOMAIN-CONTAINING PROTEIN"/>
    <property type="match status" value="1"/>
</dbReference>
<dbReference type="SUPFAM" id="SSF55797">
    <property type="entry name" value="PR-1-like"/>
    <property type="match status" value="1"/>
</dbReference>
<reference evidence="4" key="1">
    <citation type="submission" date="2020-07" db="EMBL/GenBank/DDBJ databases">
        <authorList>
            <person name="Partida-Martinez L."/>
            <person name="Huntemann M."/>
            <person name="Clum A."/>
            <person name="Wang J."/>
            <person name="Palaniappan K."/>
            <person name="Ritter S."/>
            <person name="Chen I.-M."/>
            <person name="Stamatis D."/>
            <person name="Reddy T."/>
            <person name="O'Malley R."/>
            <person name="Daum C."/>
            <person name="Shapiro N."/>
            <person name="Ivanova N."/>
            <person name="Kyrpides N."/>
            <person name="Woyke T."/>
        </authorList>
    </citation>
    <scope>NUCLEOTIDE SEQUENCE [LARGE SCALE GENOMIC DNA]</scope>
    <source>
        <strain evidence="4">AT2.8</strain>
    </source>
</reference>
<dbReference type="InterPro" id="IPR014044">
    <property type="entry name" value="CAP_dom"/>
</dbReference>
<dbReference type="Pfam" id="PF14504">
    <property type="entry name" value="CAP_assoc_N"/>
    <property type="match status" value="1"/>
</dbReference>
<dbReference type="CDD" id="cd05379">
    <property type="entry name" value="CAP_bacterial"/>
    <property type="match status" value="1"/>
</dbReference>
<dbReference type="AlphaFoldDB" id="A0A852T608"/>
<sequence>MFRLLRLIALLFLLYISWPFITKQLDNSDIHANFVSSLKESLEAPETISVLYDDIQQMLKQLGFQVEEMPLTPEESTETPQKKVELTPPVEQTFSVHNIELGNVKTDIEHNLGLAKRTSLNEYGTNWHAYHDNYHNFFMVMYDDNYQAAGLYTNQDLLTSTNGIKIGTSSKESVRSILGEPITKVQKGMVIYQLQEDSDNDLFLLDDAYVTIFYDKHENNTVTAIQIISNTMEDNKKDFYTEASPTLKEGFEYQMFDLTNATRVNHQLPILTWDDHVRETAREHSADMAEHDYFDHTNLQGQSPFDRMKEDAVAFHTAGENLAYGQLSSIFAHEGLMNSLGHRENILRQEYEYLGVGVAFNEKSQPYYTQNYYAN</sequence>
<gene>
    <name evidence="3" type="ORF">F4694_000906</name>
</gene>
<evidence type="ECO:0000259" key="1">
    <source>
        <dbReference type="Pfam" id="PF00188"/>
    </source>
</evidence>
<feature type="domain" description="CAP-associated" evidence="2">
    <location>
        <begin position="101"/>
        <end position="238"/>
    </location>
</feature>
<organism evidence="3 4">
    <name type="scientific">Neobacillus niacini</name>
    <dbReference type="NCBI Taxonomy" id="86668"/>
    <lineage>
        <taxon>Bacteria</taxon>
        <taxon>Bacillati</taxon>
        <taxon>Bacillota</taxon>
        <taxon>Bacilli</taxon>
        <taxon>Bacillales</taxon>
        <taxon>Bacillaceae</taxon>
        <taxon>Neobacillus</taxon>
    </lineage>
</organism>
<name>A0A852T608_9BACI</name>
<dbReference type="Gene3D" id="3.40.33.10">
    <property type="entry name" value="CAP"/>
    <property type="match status" value="1"/>
</dbReference>
<dbReference type="EMBL" id="JACCBX010000002">
    <property type="protein sequence ID" value="NYE04162.1"/>
    <property type="molecule type" value="Genomic_DNA"/>
</dbReference>
<dbReference type="InterPro" id="IPR035940">
    <property type="entry name" value="CAP_sf"/>
</dbReference>
<comment type="caution">
    <text evidence="3">The sequence shown here is derived from an EMBL/GenBank/DDBJ whole genome shotgun (WGS) entry which is preliminary data.</text>
</comment>